<dbReference type="EMBL" id="JAIPUX010005290">
    <property type="protein sequence ID" value="KAH0615881.1"/>
    <property type="molecule type" value="Genomic_DNA"/>
</dbReference>
<gene>
    <name evidence="2" type="ORF">JD844_026482</name>
</gene>
<evidence type="ECO:0000313" key="3">
    <source>
        <dbReference type="Proteomes" id="UP000826234"/>
    </source>
</evidence>
<feature type="region of interest" description="Disordered" evidence="1">
    <location>
        <begin position="62"/>
        <end position="156"/>
    </location>
</feature>
<proteinExistence type="predicted"/>
<feature type="compositionally biased region" description="Acidic residues" evidence="1">
    <location>
        <begin position="14"/>
        <end position="27"/>
    </location>
</feature>
<sequence length="156" mass="17763">ISLLISVPLQINEDNQEDNQERDDPEEGEVKAEDDIYVMMMRSESPCSGLGTREHPGAFMKIEKNRGMSNEAEQKDDEGERVAEKEASTEEEGNKFEDNLHRLGGNDEKHNIATKKVSQSHDRDVNYAERPPLPPRLQPITTRQDEFPYLSPGTHM</sequence>
<keyword evidence="3" id="KW-1185">Reference proteome</keyword>
<feature type="region of interest" description="Disordered" evidence="1">
    <location>
        <begin position="1"/>
        <end position="32"/>
    </location>
</feature>
<reference evidence="2 3" key="1">
    <citation type="journal article" date="2022" name="Gigascience">
        <title>A chromosome-level genome assembly and annotation of the desert horned lizard, Phrynosoma platyrhinos, provides insight into chromosomal rearrangements among reptiles.</title>
        <authorList>
            <person name="Koochekian N."/>
            <person name="Ascanio A."/>
            <person name="Farleigh K."/>
            <person name="Card D.C."/>
            <person name="Schield D.R."/>
            <person name="Castoe T.A."/>
            <person name="Jezkova T."/>
        </authorList>
    </citation>
    <scope>NUCLEOTIDE SEQUENCE [LARGE SCALE GENOMIC DNA]</scope>
    <source>
        <strain evidence="2">NK-2021</strain>
    </source>
</reference>
<evidence type="ECO:0000256" key="1">
    <source>
        <dbReference type="SAM" id="MobiDB-lite"/>
    </source>
</evidence>
<comment type="caution">
    <text evidence="2">The sequence shown here is derived from an EMBL/GenBank/DDBJ whole genome shotgun (WGS) entry which is preliminary data.</text>
</comment>
<feature type="non-terminal residue" evidence="2">
    <location>
        <position position="1"/>
    </location>
</feature>
<dbReference type="Proteomes" id="UP000826234">
    <property type="component" value="Unassembled WGS sequence"/>
</dbReference>
<accession>A0ABQ7SEY2</accession>
<evidence type="ECO:0000313" key="2">
    <source>
        <dbReference type="EMBL" id="KAH0615881.1"/>
    </source>
</evidence>
<organism evidence="2 3">
    <name type="scientific">Phrynosoma platyrhinos</name>
    <name type="common">Desert horned lizard</name>
    <dbReference type="NCBI Taxonomy" id="52577"/>
    <lineage>
        <taxon>Eukaryota</taxon>
        <taxon>Metazoa</taxon>
        <taxon>Chordata</taxon>
        <taxon>Craniata</taxon>
        <taxon>Vertebrata</taxon>
        <taxon>Euteleostomi</taxon>
        <taxon>Lepidosauria</taxon>
        <taxon>Squamata</taxon>
        <taxon>Bifurcata</taxon>
        <taxon>Unidentata</taxon>
        <taxon>Episquamata</taxon>
        <taxon>Toxicofera</taxon>
        <taxon>Iguania</taxon>
        <taxon>Phrynosomatidae</taxon>
        <taxon>Phrynosomatinae</taxon>
        <taxon>Phrynosoma</taxon>
    </lineage>
</organism>
<name>A0ABQ7SEY2_PHRPL</name>
<feature type="compositionally biased region" description="Basic and acidic residues" evidence="1">
    <location>
        <begin position="78"/>
        <end position="111"/>
    </location>
</feature>
<protein>
    <submittedName>
        <fullName evidence="2">Uncharacterized protein</fullName>
    </submittedName>
</protein>